<dbReference type="Proteomes" id="UP000295525">
    <property type="component" value="Unassembled WGS sequence"/>
</dbReference>
<dbReference type="PANTHER" id="PTHR22773">
    <property type="entry name" value="NADH DEHYDROGENASE"/>
    <property type="match status" value="1"/>
</dbReference>
<reference evidence="8 9" key="1">
    <citation type="submission" date="2019-03" db="EMBL/GenBank/DDBJ databases">
        <title>Genomic Encyclopedia of Type Strains, Phase IV (KMG-IV): sequencing the most valuable type-strain genomes for metagenomic binning, comparative biology and taxonomic classification.</title>
        <authorList>
            <person name="Goeker M."/>
        </authorList>
    </citation>
    <scope>NUCLEOTIDE SEQUENCE [LARGE SCALE GENOMIC DNA]</scope>
    <source>
        <strain evidence="8 9">DSM 24591</strain>
    </source>
</reference>
<comment type="function">
    <text evidence="5">NDH-1 shuttles electrons from NADH, via FMN and iron-sulfur (Fe-S) centers, to quinones in the respiratory chain. The immediate electron acceptor for the enzyme in this species is believed to be ubiquinone. Couples the redox reaction to proton translocation (for every two electrons transferred, four hydrogen ions are translocated across the cytoplasmic membrane), and thus conserves the redox energy in a proton gradient.</text>
</comment>
<feature type="transmembrane region" description="Helical" evidence="5">
    <location>
        <begin position="470"/>
        <end position="490"/>
    </location>
</feature>
<feature type="transmembrane region" description="Helical" evidence="5">
    <location>
        <begin position="133"/>
        <end position="150"/>
    </location>
</feature>
<keyword evidence="4 5" id="KW-0472">Membrane</keyword>
<feature type="transmembrane region" description="Helical" evidence="5">
    <location>
        <begin position="38"/>
        <end position="57"/>
    </location>
</feature>
<feature type="transmembrane region" description="Helical" evidence="5">
    <location>
        <begin position="6"/>
        <end position="26"/>
    </location>
</feature>
<comment type="similarity">
    <text evidence="5">Belongs to the complex I subunit 2 family.</text>
</comment>
<evidence type="ECO:0000256" key="2">
    <source>
        <dbReference type="ARBA" id="ARBA00022692"/>
    </source>
</evidence>
<dbReference type="GO" id="GO:0005886">
    <property type="term" value="C:plasma membrane"/>
    <property type="evidence" value="ECO:0007669"/>
    <property type="project" value="UniProtKB-SubCell"/>
</dbReference>
<accession>A0A4V2UXJ5</accession>
<keyword evidence="5" id="KW-1003">Cell membrane</keyword>
<dbReference type="HAMAP" id="MF_00445">
    <property type="entry name" value="NDH1_NuoN_1"/>
    <property type="match status" value="1"/>
</dbReference>
<keyword evidence="5" id="KW-0874">Quinone</keyword>
<dbReference type="AlphaFoldDB" id="A0A4V2UXJ5"/>
<keyword evidence="9" id="KW-1185">Reference proteome</keyword>
<feature type="transmembrane region" description="Helical" evidence="5">
    <location>
        <begin position="338"/>
        <end position="359"/>
    </location>
</feature>
<feature type="transmembrane region" description="Helical" evidence="5">
    <location>
        <begin position="242"/>
        <end position="264"/>
    </location>
</feature>
<dbReference type="GO" id="GO:0012505">
    <property type="term" value="C:endomembrane system"/>
    <property type="evidence" value="ECO:0007669"/>
    <property type="project" value="UniProtKB-SubCell"/>
</dbReference>
<feature type="transmembrane region" description="Helical" evidence="5">
    <location>
        <begin position="302"/>
        <end position="326"/>
    </location>
</feature>
<evidence type="ECO:0000256" key="6">
    <source>
        <dbReference type="RuleBase" id="RU000320"/>
    </source>
</evidence>
<name>A0A4V2UXJ5_9BURK</name>
<dbReference type="NCBIfam" id="NF004442">
    <property type="entry name" value="PRK05777.1-5"/>
    <property type="match status" value="1"/>
</dbReference>
<dbReference type="EC" id="7.1.1.-" evidence="5"/>
<protein>
    <recommendedName>
        <fullName evidence="5">NADH-quinone oxidoreductase subunit N</fullName>
        <ecNumber evidence="5">7.1.1.-</ecNumber>
    </recommendedName>
    <alternativeName>
        <fullName evidence="5">NADH dehydrogenase I subunit N</fullName>
    </alternativeName>
    <alternativeName>
        <fullName evidence="5">NDH-1 subunit N</fullName>
    </alternativeName>
</protein>
<dbReference type="EMBL" id="SMAJ01000014">
    <property type="protein sequence ID" value="TCT03808.1"/>
    <property type="molecule type" value="Genomic_DNA"/>
</dbReference>
<dbReference type="GO" id="GO:0050136">
    <property type="term" value="F:NADH dehydrogenase (quinone) (non-electrogenic) activity"/>
    <property type="evidence" value="ECO:0007669"/>
    <property type="project" value="UniProtKB-UniRule"/>
</dbReference>
<evidence type="ECO:0000313" key="8">
    <source>
        <dbReference type="EMBL" id="TCT03808.1"/>
    </source>
</evidence>
<keyword evidence="5" id="KW-0520">NAD</keyword>
<dbReference type="NCBIfam" id="TIGR01770">
    <property type="entry name" value="NDH_I_N"/>
    <property type="match status" value="1"/>
</dbReference>
<sequence>MHIPFQIALVTPEILLLVLSVVVLLVDAFNKTQERRLTFLLAIGSLLLMTLVSLWQWHAGVSGRAFDGLYVADPLSHLMKIASYLAVAAVLIYGRDYAEQNDVLQNGGEFYSLSLLTLLGQMVMISAGNMLTVYLGIELMSFALYALVALRRESVAATEAAMKYFVLGALASGILLYGMSMIYGATGALDLRQIAEVIASGHAQRMPLVFGVVFIVAAFAFKMGVVPFHMWVPDVYHGSPTAVTLVLGTTPYLAAFAVILRLLVEGLHGIALDWQPMLLILAVLSLGVGNIVAIAQTNFKRMLAYSMISHMGYVFLGLLSGVLAGHAGAIEKAYGVSLFYLLIYVFSTSITFGIVVLLSRKGFECEEIADLKGLNRRNPVIAGALLASMFSLAGIPPFAGFYAKLSVLQVLVGADHVAIAVVAVMFSLIGAFFYLRVVKVAYFEEPDDEAVAVQSNNGLITRGLMSVNGLLLLALGVLPGGLMALCVKVVEQSLKF</sequence>
<comment type="subunit">
    <text evidence="5">NDH-1 is composed of 14 different subunits. Subunits NuoA, H, J, K, L, M, N constitute the membrane sector of the complex.</text>
</comment>
<dbReference type="OrthoDB" id="9768329at2"/>
<evidence type="ECO:0000256" key="1">
    <source>
        <dbReference type="ARBA" id="ARBA00004127"/>
    </source>
</evidence>
<evidence type="ECO:0000313" key="9">
    <source>
        <dbReference type="Proteomes" id="UP000295525"/>
    </source>
</evidence>
<keyword evidence="5" id="KW-1278">Translocase</keyword>
<feature type="domain" description="NADH:quinone oxidoreductase/Mrp antiporter transmembrane" evidence="7">
    <location>
        <begin position="127"/>
        <end position="429"/>
    </location>
</feature>
<feature type="transmembrane region" description="Helical" evidence="5">
    <location>
        <begin position="77"/>
        <end position="98"/>
    </location>
</feature>
<feature type="transmembrane region" description="Helical" evidence="5">
    <location>
        <begin position="110"/>
        <end position="127"/>
    </location>
</feature>
<comment type="subcellular location">
    <subcellularLocation>
        <location evidence="5">Cell membrane</location>
        <topology evidence="5">Multi-pass membrane protein</topology>
    </subcellularLocation>
    <subcellularLocation>
        <location evidence="1">Endomembrane system</location>
        <topology evidence="1">Multi-pass membrane protein</topology>
    </subcellularLocation>
    <subcellularLocation>
        <location evidence="6">Membrane</location>
        <topology evidence="6">Multi-pass membrane protein</topology>
    </subcellularLocation>
</comment>
<feature type="transmembrane region" description="Helical" evidence="5">
    <location>
        <begin position="417"/>
        <end position="435"/>
    </location>
</feature>
<feature type="transmembrane region" description="Helical" evidence="5">
    <location>
        <begin position="162"/>
        <end position="186"/>
    </location>
</feature>
<comment type="catalytic activity">
    <reaction evidence="5">
        <text>a quinone + NADH + 5 H(+)(in) = a quinol + NAD(+) + 4 H(+)(out)</text>
        <dbReference type="Rhea" id="RHEA:57888"/>
        <dbReference type="ChEBI" id="CHEBI:15378"/>
        <dbReference type="ChEBI" id="CHEBI:24646"/>
        <dbReference type="ChEBI" id="CHEBI:57540"/>
        <dbReference type="ChEBI" id="CHEBI:57945"/>
        <dbReference type="ChEBI" id="CHEBI:132124"/>
    </reaction>
</comment>
<proteinExistence type="inferred from homology"/>
<gene>
    <name evidence="5" type="primary">nuoN</name>
    <name evidence="8" type="ORF">EDC26_114121</name>
</gene>
<feature type="transmembrane region" description="Helical" evidence="5">
    <location>
        <begin position="206"/>
        <end position="230"/>
    </location>
</feature>
<evidence type="ECO:0000256" key="3">
    <source>
        <dbReference type="ARBA" id="ARBA00022989"/>
    </source>
</evidence>
<dbReference type="InterPro" id="IPR010096">
    <property type="entry name" value="NADH-Q_OxRdtase_suN/2"/>
</dbReference>
<dbReference type="Pfam" id="PF00361">
    <property type="entry name" value="Proton_antipo_M"/>
    <property type="match status" value="1"/>
</dbReference>
<dbReference type="PRINTS" id="PR01434">
    <property type="entry name" value="NADHDHGNASE5"/>
</dbReference>
<dbReference type="GO" id="GO:0042773">
    <property type="term" value="P:ATP synthesis coupled electron transport"/>
    <property type="evidence" value="ECO:0007669"/>
    <property type="project" value="InterPro"/>
</dbReference>
<organism evidence="8 9">
    <name type="scientific">Paralcaligenes ureilyticus</name>
    <dbReference type="NCBI Taxonomy" id="627131"/>
    <lineage>
        <taxon>Bacteria</taxon>
        <taxon>Pseudomonadati</taxon>
        <taxon>Pseudomonadota</taxon>
        <taxon>Betaproteobacteria</taxon>
        <taxon>Burkholderiales</taxon>
        <taxon>Alcaligenaceae</taxon>
        <taxon>Paralcaligenes</taxon>
    </lineage>
</organism>
<evidence type="ECO:0000259" key="7">
    <source>
        <dbReference type="Pfam" id="PF00361"/>
    </source>
</evidence>
<keyword evidence="3 5" id="KW-1133">Transmembrane helix</keyword>
<feature type="transmembrane region" description="Helical" evidence="5">
    <location>
        <begin position="380"/>
        <end position="405"/>
    </location>
</feature>
<dbReference type="GO" id="GO:0008137">
    <property type="term" value="F:NADH dehydrogenase (ubiquinone) activity"/>
    <property type="evidence" value="ECO:0007669"/>
    <property type="project" value="InterPro"/>
</dbReference>
<dbReference type="InterPro" id="IPR001750">
    <property type="entry name" value="ND/Mrp_TM"/>
</dbReference>
<dbReference type="GO" id="GO:0048038">
    <property type="term" value="F:quinone binding"/>
    <property type="evidence" value="ECO:0007669"/>
    <property type="project" value="UniProtKB-KW"/>
</dbReference>
<feature type="transmembrane region" description="Helical" evidence="5">
    <location>
        <begin position="276"/>
        <end position="295"/>
    </location>
</feature>
<keyword evidence="5" id="KW-0830">Ubiquinone</keyword>
<comment type="caution">
    <text evidence="8">The sequence shown here is derived from an EMBL/GenBank/DDBJ whole genome shotgun (WGS) entry which is preliminary data.</text>
</comment>
<evidence type="ECO:0000256" key="4">
    <source>
        <dbReference type="ARBA" id="ARBA00023136"/>
    </source>
</evidence>
<keyword evidence="2 5" id="KW-0812">Transmembrane</keyword>
<keyword evidence="5" id="KW-0813">Transport</keyword>
<evidence type="ECO:0000256" key="5">
    <source>
        <dbReference type="HAMAP-Rule" id="MF_00445"/>
    </source>
</evidence>